<protein>
    <recommendedName>
        <fullName evidence="3">Penicillin-binding protein activator LpoB</fullName>
    </recommendedName>
</protein>
<dbReference type="AlphaFoldDB" id="A0A7C4CAH1"/>
<name>A0A7C4CAH1_UNCW3</name>
<evidence type="ECO:0008006" key="3">
    <source>
        <dbReference type="Google" id="ProtNLM"/>
    </source>
</evidence>
<gene>
    <name evidence="2" type="ORF">ENS41_02390</name>
</gene>
<feature type="chain" id="PRO_5028244898" description="Penicillin-binding protein activator LpoB" evidence="1">
    <location>
        <begin position="25"/>
        <end position="195"/>
    </location>
</feature>
<dbReference type="EMBL" id="DSUT01000043">
    <property type="protein sequence ID" value="HGK27785.1"/>
    <property type="molecule type" value="Genomic_DNA"/>
</dbReference>
<reference evidence="2" key="1">
    <citation type="journal article" date="2020" name="mSystems">
        <title>Genome- and Community-Level Interaction Insights into Carbon Utilization and Element Cycling Functions of Hydrothermarchaeota in Hydrothermal Sediment.</title>
        <authorList>
            <person name="Zhou Z."/>
            <person name="Liu Y."/>
            <person name="Xu W."/>
            <person name="Pan J."/>
            <person name="Luo Z.H."/>
            <person name="Li M."/>
        </authorList>
    </citation>
    <scope>NUCLEOTIDE SEQUENCE [LARGE SCALE GENOMIC DNA]</scope>
    <source>
        <strain evidence="2">SpSt-488</strain>
    </source>
</reference>
<sequence>MKPRPNAARVLPALLMLTAGCFTAGQLQTMRHVAQPYSISPNFDLSRPWRIAVLPPPLSSDVAPADFLAERAGLQLMKVPMISVVDRAEVERILQEQQFSYSGVVDPATAVKLGKLMGAAAVATIKVGEVKHDEFWTDSPEQRDAQLFFRIISVETAEVLYSAEGQGSSFSGAKEALSAALDMALLPLLEKGIGK</sequence>
<accession>A0A7C4CAH1</accession>
<comment type="caution">
    <text evidence="2">The sequence shown here is derived from an EMBL/GenBank/DDBJ whole genome shotgun (WGS) entry which is preliminary data.</text>
</comment>
<dbReference type="PROSITE" id="PS51257">
    <property type="entry name" value="PROKAR_LIPOPROTEIN"/>
    <property type="match status" value="1"/>
</dbReference>
<evidence type="ECO:0000313" key="2">
    <source>
        <dbReference type="EMBL" id="HGK27785.1"/>
    </source>
</evidence>
<keyword evidence="1" id="KW-0732">Signal</keyword>
<dbReference type="Gene3D" id="3.40.50.10610">
    <property type="entry name" value="ABC-type transport auxiliary lipoprotein component"/>
    <property type="match status" value="1"/>
</dbReference>
<feature type="signal peptide" evidence="1">
    <location>
        <begin position="1"/>
        <end position="24"/>
    </location>
</feature>
<evidence type="ECO:0000256" key="1">
    <source>
        <dbReference type="SAM" id="SignalP"/>
    </source>
</evidence>
<organism evidence="2">
    <name type="scientific">candidate division WOR-3 bacterium</name>
    <dbReference type="NCBI Taxonomy" id="2052148"/>
    <lineage>
        <taxon>Bacteria</taxon>
        <taxon>Bacteria division WOR-3</taxon>
    </lineage>
</organism>
<proteinExistence type="predicted"/>